<dbReference type="GO" id="GO:0005975">
    <property type="term" value="P:carbohydrate metabolic process"/>
    <property type="evidence" value="ECO:0007669"/>
    <property type="project" value="InterPro"/>
</dbReference>
<keyword evidence="3" id="KW-0134">Cell wall</keyword>
<keyword evidence="10" id="KW-0732">Signal</keyword>
<keyword evidence="6 9" id="KW-0326">Glycosidase</keyword>
<dbReference type="PANTHER" id="PTHR31375">
    <property type="match status" value="1"/>
</dbReference>
<dbReference type="EMBL" id="JARBHA010000009">
    <property type="protein sequence ID" value="KAJ9692643.1"/>
    <property type="molecule type" value="Genomic_DNA"/>
</dbReference>
<dbReference type="InterPro" id="IPR012334">
    <property type="entry name" value="Pectin_lyas_fold"/>
</dbReference>
<feature type="chain" id="PRO_5041260043" description="Polygalacturonase" evidence="10">
    <location>
        <begin position="20"/>
        <end position="388"/>
    </location>
</feature>
<evidence type="ECO:0000256" key="5">
    <source>
        <dbReference type="ARBA" id="ARBA00022801"/>
    </source>
</evidence>
<evidence type="ECO:0000256" key="2">
    <source>
        <dbReference type="ARBA" id="ARBA00008834"/>
    </source>
</evidence>
<evidence type="ECO:0000256" key="4">
    <source>
        <dbReference type="ARBA" id="ARBA00022525"/>
    </source>
</evidence>
<gene>
    <name evidence="11" type="ORF">PVL29_011629</name>
</gene>
<proteinExistence type="inferred from homology"/>
<feature type="signal peptide" evidence="10">
    <location>
        <begin position="1"/>
        <end position="19"/>
    </location>
</feature>
<keyword evidence="7" id="KW-0961">Cell wall biogenesis/degradation</keyword>
<feature type="active site" evidence="8">
    <location>
        <position position="235"/>
    </location>
</feature>
<dbReference type="SUPFAM" id="SSF51126">
    <property type="entry name" value="Pectin lyase-like"/>
    <property type="match status" value="1"/>
</dbReference>
<comment type="subcellular location">
    <subcellularLocation>
        <location evidence="1">Secreted</location>
        <location evidence="1">Cell wall</location>
    </subcellularLocation>
</comment>
<evidence type="ECO:0000256" key="7">
    <source>
        <dbReference type="ARBA" id="ARBA00023316"/>
    </source>
</evidence>
<organism evidence="11 12">
    <name type="scientific">Vitis rotundifolia</name>
    <name type="common">Muscadine grape</name>
    <dbReference type="NCBI Taxonomy" id="103349"/>
    <lineage>
        <taxon>Eukaryota</taxon>
        <taxon>Viridiplantae</taxon>
        <taxon>Streptophyta</taxon>
        <taxon>Embryophyta</taxon>
        <taxon>Tracheophyta</taxon>
        <taxon>Spermatophyta</taxon>
        <taxon>Magnoliopsida</taxon>
        <taxon>eudicotyledons</taxon>
        <taxon>Gunneridae</taxon>
        <taxon>Pentapetalae</taxon>
        <taxon>rosids</taxon>
        <taxon>Vitales</taxon>
        <taxon>Vitaceae</taxon>
        <taxon>Viteae</taxon>
        <taxon>Vitis</taxon>
    </lineage>
</organism>
<dbReference type="Gene3D" id="2.160.20.10">
    <property type="entry name" value="Single-stranded right-handed beta-helix, Pectin lyase-like"/>
    <property type="match status" value="1"/>
</dbReference>
<keyword evidence="12" id="KW-1185">Reference proteome</keyword>
<protein>
    <recommendedName>
        <fullName evidence="13">Polygalacturonase</fullName>
    </recommendedName>
</protein>
<evidence type="ECO:0000256" key="3">
    <source>
        <dbReference type="ARBA" id="ARBA00022512"/>
    </source>
</evidence>
<evidence type="ECO:0000256" key="8">
    <source>
        <dbReference type="PROSITE-ProRule" id="PRU10052"/>
    </source>
</evidence>
<dbReference type="Pfam" id="PF00295">
    <property type="entry name" value="Glyco_hydro_28"/>
    <property type="match status" value="1"/>
</dbReference>
<evidence type="ECO:0000313" key="12">
    <source>
        <dbReference type="Proteomes" id="UP001168098"/>
    </source>
</evidence>
<dbReference type="GO" id="GO:0071555">
    <property type="term" value="P:cell wall organization"/>
    <property type="evidence" value="ECO:0007669"/>
    <property type="project" value="UniProtKB-KW"/>
</dbReference>
<evidence type="ECO:0000256" key="6">
    <source>
        <dbReference type="ARBA" id="ARBA00023295"/>
    </source>
</evidence>
<evidence type="ECO:0000256" key="1">
    <source>
        <dbReference type="ARBA" id="ARBA00004191"/>
    </source>
</evidence>
<evidence type="ECO:0000256" key="9">
    <source>
        <dbReference type="RuleBase" id="RU361169"/>
    </source>
</evidence>
<name>A0AA38ZP09_VITRO</name>
<dbReference type="InterPro" id="IPR000743">
    <property type="entry name" value="Glyco_hydro_28"/>
</dbReference>
<dbReference type="InterPro" id="IPR011050">
    <property type="entry name" value="Pectin_lyase_fold/virulence"/>
</dbReference>
<sequence length="388" mass="41898">MQELFNIFLVLCMAAMVTCRSVDFSLVLQGQTNVMNYGAAGNGATDDSKAFMRAWSDICAGKSDPTLVIPGGRTFLLRPVQLLGPCKPCKIYVEAWGRIVAPSRMSDYGSSHLDCWIRFWRVNGLTVRGNGQIDGQVVGGQALGFSFCNNLQIYGLNVINSPSKHVKLFRCNGAILSNLNIKAPKESPNTDGIVIGESSQIQVHDDNIGTGDDCVAILKGSSNINISRVACGPGHGISIGSLGMNGAYDTVEEIHVQDCSFTGTQNGIRIKTWQGGSGYARKISFQSITLNAAENPIIIDQYYCPQLHCPNKTSAVKVSDISYTGVQGTSMTKTAINLRCSQSMACTNIELNRINITSVGQKFITSSFCLNAHGRASRSIPNMRCLMK</sequence>
<accession>A0AA38ZP09</accession>
<evidence type="ECO:0000313" key="11">
    <source>
        <dbReference type="EMBL" id="KAJ9692643.1"/>
    </source>
</evidence>
<comment type="caution">
    <text evidence="11">The sequence shown here is derived from an EMBL/GenBank/DDBJ whole genome shotgun (WGS) entry which is preliminary data.</text>
</comment>
<keyword evidence="5 9" id="KW-0378">Hydrolase</keyword>
<evidence type="ECO:0000256" key="10">
    <source>
        <dbReference type="SAM" id="SignalP"/>
    </source>
</evidence>
<dbReference type="Proteomes" id="UP001168098">
    <property type="component" value="Unassembled WGS sequence"/>
</dbReference>
<keyword evidence="4" id="KW-0964">Secreted</keyword>
<reference evidence="11 12" key="1">
    <citation type="journal article" date="2023" name="BMC Biotechnol.">
        <title>Vitis rotundifolia cv Carlos genome sequencing.</title>
        <authorList>
            <person name="Huff M."/>
            <person name="Hulse-Kemp A."/>
            <person name="Scheffler B."/>
            <person name="Youngblood R."/>
            <person name="Simpson S."/>
            <person name="Babiker E."/>
            <person name="Staton M."/>
        </authorList>
    </citation>
    <scope>NUCLEOTIDE SEQUENCE [LARGE SCALE GENOMIC DNA]</scope>
    <source>
        <tissue evidence="11">Leaf</tissue>
    </source>
</reference>
<evidence type="ECO:0008006" key="13">
    <source>
        <dbReference type="Google" id="ProtNLM"/>
    </source>
</evidence>
<dbReference type="GO" id="GO:0004650">
    <property type="term" value="F:polygalacturonase activity"/>
    <property type="evidence" value="ECO:0007669"/>
    <property type="project" value="InterPro"/>
</dbReference>
<dbReference type="AlphaFoldDB" id="A0AA38ZP09"/>
<dbReference type="PROSITE" id="PS00502">
    <property type="entry name" value="POLYGALACTURONASE"/>
    <property type="match status" value="1"/>
</dbReference>
<comment type="similarity">
    <text evidence="2 9">Belongs to the glycosyl hydrolase 28 family.</text>
</comment>